<organism evidence="1 2">
    <name type="scientific">Rhizocola hellebori</name>
    <dbReference type="NCBI Taxonomy" id="1392758"/>
    <lineage>
        <taxon>Bacteria</taxon>
        <taxon>Bacillati</taxon>
        <taxon>Actinomycetota</taxon>
        <taxon>Actinomycetes</taxon>
        <taxon>Micromonosporales</taxon>
        <taxon>Micromonosporaceae</taxon>
        <taxon>Rhizocola</taxon>
    </lineage>
</organism>
<reference evidence="1" key="1">
    <citation type="submission" date="2021-01" db="EMBL/GenBank/DDBJ databases">
        <title>Whole genome shotgun sequence of Rhizocola hellebori NBRC 109834.</title>
        <authorList>
            <person name="Komaki H."/>
            <person name="Tamura T."/>
        </authorList>
    </citation>
    <scope>NUCLEOTIDE SEQUENCE</scope>
    <source>
        <strain evidence="1">NBRC 109834</strain>
    </source>
</reference>
<accession>A0A8J3QJ23</accession>
<dbReference type="Proteomes" id="UP000612899">
    <property type="component" value="Unassembled WGS sequence"/>
</dbReference>
<proteinExistence type="predicted"/>
<comment type="caution">
    <text evidence="1">The sequence shown here is derived from an EMBL/GenBank/DDBJ whole genome shotgun (WGS) entry which is preliminary data.</text>
</comment>
<evidence type="ECO:0000313" key="2">
    <source>
        <dbReference type="Proteomes" id="UP000612899"/>
    </source>
</evidence>
<protein>
    <submittedName>
        <fullName evidence="1">Uncharacterized protein</fullName>
    </submittedName>
</protein>
<keyword evidence="2" id="KW-1185">Reference proteome</keyword>
<evidence type="ECO:0000313" key="1">
    <source>
        <dbReference type="EMBL" id="GIH10907.1"/>
    </source>
</evidence>
<dbReference type="AlphaFoldDB" id="A0A8J3QJ23"/>
<name>A0A8J3QJ23_9ACTN</name>
<gene>
    <name evidence="1" type="ORF">Rhe02_89740</name>
</gene>
<sequence>MPGGLAKPWERIRAAASFAIIKRLPYSSGYPDIMITVESVEQDSTLQTAVTRYNDLRMRDALGSPALDSEQALEMLALGEVIIRKAGYGRQLSVRSARSAGASWAQIGAALGISKQSAWEAHARWISDQAEQHRRTGLEGFDAADEAAARALLEE</sequence>
<dbReference type="EMBL" id="BONY01000111">
    <property type="protein sequence ID" value="GIH10907.1"/>
    <property type="molecule type" value="Genomic_DNA"/>
</dbReference>